<name>A0A1F6GTF4_9PROT</name>
<proteinExistence type="inferred from homology"/>
<gene>
    <name evidence="3" type="ORF">A2557_11355</name>
</gene>
<accession>A0A1F6GTF4</accession>
<evidence type="ECO:0000313" key="4">
    <source>
        <dbReference type="Proteomes" id="UP000177583"/>
    </source>
</evidence>
<dbReference type="SUPFAM" id="SSF55961">
    <property type="entry name" value="Bet v1-like"/>
    <property type="match status" value="1"/>
</dbReference>
<protein>
    <recommendedName>
        <fullName evidence="2">Activator of Hsp90 ATPase homologue 1/2-like C-terminal domain-containing protein</fullName>
    </recommendedName>
</protein>
<dbReference type="EMBL" id="MFNF01000036">
    <property type="protein sequence ID" value="OGH01271.1"/>
    <property type="molecule type" value="Genomic_DNA"/>
</dbReference>
<organism evidence="3 4">
    <name type="scientific">Candidatus Lambdaproteobacteria bacterium RIFOXYD2_FULL_56_26</name>
    <dbReference type="NCBI Taxonomy" id="1817773"/>
    <lineage>
        <taxon>Bacteria</taxon>
        <taxon>Pseudomonadati</taxon>
        <taxon>Pseudomonadota</taxon>
        <taxon>Candidatus Lambdaproteobacteria</taxon>
    </lineage>
</organism>
<dbReference type="Gene3D" id="3.30.530.20">
    <property type="match status" value="1"/>
</dbReference>
<reference evidence="3 4" key="1">
    <citation type="journal article" date="2016" name="Nat. Commun.">
        <title>Thousands of microbial genomes shed light on interconnected biogeochemical processes in an aquifer system.</title>
        <authorList>
            <person name="Anantharaman K."/>
            <person name="Brown C.T."/>
            <person name="Hug L.A."/>
            <person name="Sharon I."/>
            <person name="Castelle C.J."/>
            <person name="Probst A.J."/>
            <person name="Thomas B.C."/>
            <person name="Singh A."/>
            <person name="Wilkins M.J."/>
            <person name="Karaoz U."/>
            <person name="Brodie E.L."/>
            <person name="Williams K.H."/>
            <person name="Hubbard S.S."/>
            <person name="Banfield J.F."/>
        </authorList>
    </citation>
    <scope>NUCLEOTIDE SEQUENCE [LARGE SCALE GENOMIC DNA]</scope>
</reference>
<evidence type="ECO:0000256" key="1">
    <source>
        <dbReference type="ARBA" id="ARBA00006817"/>
    </source>
</evidence>
<feature type="domain" description="Activator of Hsp90 ATPase homologue 1/2-like C-terminal" evidence="2">
    <location>
        <begin position="13"/>
        <end position="140"/>
    </location>
</feature>
<comment type="caution">
    <text evidence="3">The sequence shown here is derived from an EMBL/GenBank/DDBJ whole genome shotgun (WGS) entry which is preliminary data.</text>
</comment>
<comment type="similarity">
    <text evidence="1">Belongs to the AHA1 family.</text>
</comment>
<dbReference type="AlphaFoldDB" id="A0A1F6GTF4"/>
<dbReference type="Pfam" id="PF08327">
    <property type="entry name" value="AHSA1"/>
    <property type="match status" value="1"/>
</dbReference>
<dbReference type="InterPro" id="IPR013538">
    <property type="entry name" value="ASHA1/2-like_C"/>
</dbReference>
<sequence length="142" mass="15839">MKIQPLSTSLWIAAPPSKVWQGLTDPELVQQYLFGTRMETSLKPGEPIFFRGTWEGKVYEDKGTILAAVPLKRFAYTYWSSFSNLPDAPEYYKTITFELSPEGTGTQLKVAQQAGPGQNEPDESGSHWESVLTALKHLVEGT</sequence>
<evidence type="ECO:0000313" key="3">
    <source>
        <dbReference type="EMBL" id="OGH01271.1"/>
    </source>
</evidence>
<dbReference type="InterPro" id="IPR023393">
    <property type="entry name" value="START-like_dom_sf"/>
</dbReference>
<evidence type="ECO:0000259" key="2">
    <source>
        <dbReference type="Pfam" id="PF08327"/>
    </source>
</evidence>
<dbReference type="Proteomes" id="UP000177583">
    <property type="component" value="Unassembled WGS sequence"/>
</dbReference>